<evidence type="ECO:0000256" key="1">
    <source>
        <dbReference type="ARBA" id="ARBA00022801"/>
    </source>
</evidence>
<dbReference type="Proteomes" id="UP000321250">
    <property type="component" value="Unassembled WGS sequence"/>
</dbReference>
<accession>A0A5C6UGV3</accession>
<dbReference type="InterPro" id="IPR011042">
    <property type="entry name" value="6-blade_b-propeller_TolB-like"/>
</dbReference>
<dbReference type="GO" id="GO:0016787">
    <property type="term" value="F:hydrolase activity"/>
    <property type="evidence" value="ECO:0007669"/>
    <property type="project" value="UniProtKB-KW"/>
</dbReference>
<evidence type="ECO:0000313" key="3">
    <source>
        <dbReference type="EMBL" id="TXC71198.1"/>
    </source>
</evidence>
<dbReference type="SUPFAM" id="SSF63829">
    <property type="entry name" value="Calcium-dependent phosphotriesterase"/>
    <property type="match status" value="1"/>
</dbReference>
<keyword evidence="4" id="KW-1185">Reference proteome</keyword>
<dbReference type="AlphaFoldDB" id="A0A5C6UGV3"/>
<dbReference type="Gene3D" id="2.120.10.30">
    <property type="entry name" value="TolB, C-terminal domain"/>
    <property type="match status" value="1"/>
</dbReference>
<feature type="domain" description="SMP-30/Gluconolactonase/LRE-like region" evidence="2">
    <location>
        <begin position="62"/>
        <end position="330"/>
    </location>
</feature>
<name>A0A5C6UGV3_9SPHN</name>
<sequence>MTAPLSRRQILTAAAALPLAAAAHGALPARRRVGSIQRLDPALDAIIDPSAPVEVLGEGYRWAEGPVWVRRKAWLLFSDVPGNTIWRWRAKEGLDVFMRPSGLEGPIPAAFNEAGANALAIDPAGRLVMADSGNRAIARVDLDTRRKAILVDRYQGKRFNSPNTVTVARNGTIYFTDPPYGLKDQDHSPLRELDFQGLYRLDPDGTLALLDGTHRRPNGVALSPDERTLYLALSDETRPELLAYPLDARGAVGKPRLFSDMRAQQAAGGSGLPDGMAIDRAGRLFVAGPGGVHVLTPEGRLLGIIATGQTIANCCFGGPHGATLFMTSHHMLACVQTRTRGVLSLNTDDRSRQTRRKRAWASRE</sequence>
<comment type="caution">
    <text evidence="3">The sequence shown here is derived from an EMBL/GenBank/DDBJ whole genome shotgun (WGS) entry which is preliminary data.</text>
</comment>
<dbReference type="EMBL" id="VOQR01000001">
    <property type="protein sequence ID" value="TXC71198.1"/>
    <property type="molecule type" value="Genomic_DNA"/>
</dbReference>
<gene>
    <name evidence="3" type="ORF">FSB78_09730</name>
</gene>
<evidence type="ECO:0000259" key="2">
    <source>
        <dbReference type="Pfam" id="PF08450"/>
    </source>
</evidence>
<dbReference type="Pfam" id="PF08450">
    <property type="entry name" value="SGL"/>
    <property type="match status" value="1"/>
</dbReference>
<dbReference type="PANTHER" id="PTHR47572:SF4">
    <property type="entry name" value="LACTONASE DRP35"/>
    <property type="match status" value="1"/>
</dbReference>
<proteinExistence type="predicted"/>
<dbReference type="InterPro" id="IPR051262">
    <property type="entry name" value="SMP-30/CGR1_Lactonase"/>
</dbReference>
<evidence type="ECO:0000313" key="4">
    <source>
        <dbReference type="Proteomes" id="UP000321250"/>
    </source>
</evidence>
<dbReference type="PROSITE" id="PS51318">
    <property type="entry name" value="TAT"/>
    <property type="match status" value="1"/>
</dbReference>
<organism evidence="3 4">
    <name type="scientific">Sphingomonas ginsenosidivorax</name>
    <dbReference type="NCBI Taxonomy" id="862135"/>
    <lineage>
        <taxon>Bacteria</taxon>
        <taxon>Pseudomonadati</taxon>
        <taxon>Pseudomonadota</taxon>
        <taxon>Alphaproteobacteria</taxon>
        <taxon>Sphingomonadales</taxon>
        <taxon>Sphingomonadaceae</taxon>
        <taxon>Sphingomonas</taxon>
    </lineage>
</organism>
<dbReference type="OrthoDB" id="30052at2"/>
<reference evidence="3 4" key="1">
    <citation type="journal article" date="2013" name="Antonie Van Leeuwenhoek">
        <title>Sphingomonas ginsenosidivorax sp. nov., with the ability to transform ginsenosides.</title>
        <authorList>
            <person name="Jin X.F."/>
            <person name="Kim J.K."/>
            <person name="Liu Q.M."/>
            <person name="Kang M.S."/>
            <person name="He D."/>
            <person name="Jin F.X."/>
            <person name="Kim S.C."/>
            <person name="Im W.T."/>
        </authorList>
    </citation>
    <scope>NUCLEOTIDE SEQUENCE [LARGE SCALE GENOMIC DNA]</scope>
    <source>
        <strain evidence="3 4">KHI67</strain>
    </source>
</reference>
<dbReference type="InterPro" id="IPR013658">
    <property type="entry name" value="SGL"/>
</dbReference>
<protein>
    <submittedName>
        <fullName evidence="3">SMP-30/gluconolactonase/LRE family protein</fullName>
    </submittedName>
</protein>
<dbReference type="InterPro" id="IPR006311">
    <property type="entry name" value="TAT_signal"/>
</dbReference>
<dbReference type="RefSeq" id="WP_147082252.1">
    <property type="nucleotide sequence ID" value="NZ_VOQR01000001.1"/>
</dbReference>
<keyword evidence="1" id="KW-0378">Hydrolase</keyword>
<dbReference type="PANTHER" id="PTHR47572">
    <property type="entry name" value="LIPOPROTEIN-RELATED"/>
    <property type="match status" value="1"/>
</dbReference>